<dbReference type="STRING" id="425265.A8PR10"/>
<name>A8PR10_MALGO</name>
<dbReference type="InterPro" id="IPR002155">
    <property type="entry name" value="Thiolase"/>
</dbReference>
<comment type="similarity">
    <text evidence="1 8">Belongs to the thiolase-like superfamily. Thiolase family.</text>
</comment>
<comment type="caution">
    <text evidence="11">The sequence shown here is derived from an EMBL/GenBank/DDBJ whole genome shotgun (WGS) entry which is preliminary data.</text>
</comment>
<keyword evidence="12" id="KW-1185">Reference proteome</keyword>
<evidence type="ECO:0000313" key="12">
    <source>
        <dbReference type="Proteomes" id="UP000008837"/>
    </source>
</evidence>
<dbReference type="PROSITE" id="PS00098">
    <property type="entry name" value="THIOLASE_1"/>
    <property type="match status" value="1"/>
</dbReference>
<feature type="domain" description="Thiolase C-terminal" evidence="10">
    <location>
        <begin position="277"/>
        <end position="384"/>
    </location>
</feature>
<dbReference type="RefSeq" id="XP_001732791.1">
    <property type="nucleotide sequence ID" value="XM_001732739.1"/>
</dbReference>
<dbReference type="PANTHER" id="PTHR18919">
    <property type="entry name" value="ACETYL-COA C-ACYLTRANSFERASE"/>
    <property type="match status" value="1"/>
</dbReference>
<keyword evidence="6 8" id="KW-0012">Acyltransferase</keyword>
<dbReference type="EMBL" id="AAYY01000001">
    <property type="protein sequence ID" value="EDP45577.1"/>
    <property type="molecule type" value="Genomic_DNA"/>
</dbReference>
<dbReference type="InParanoid" id="A8PR10"/>
<dbReference type="EC" id="2.3.1.9" evidence="2"/>
<dbReference type="GeneID" id="5857097"/>
<dbReference type="InterPro" id="IPR020615">
    <property type="entry name" value="Thiolase_acyl_enz_int_AS"/>
</dbReference>
<dbReference type="InterPro" id="IPR020613">
    <property type="entry name" value="Thiolase_CS"/>
</dbReference>
<dbReference type="FunFam" id="3.40.47.10:FF:000007">
    <property type="entry name" value="acetyl-CoA acetyltransferase, mitochondrial"/>
    <property type="match status" value="1"/>
</dbReference>
<feature type="active site" description="Proton acceptor" evidence="7">
    <location>
        <position position="355"/>
    </location>
</feature>
<feature type="active site" description="Acyl-thioester intermediate" evidence="7">
    <location>
        <position position="97"/>
    </location>
</feature>
<dbReference type="PROSITE" id="PS00737">
    <property type="entry name" value="THIOLASE_2"/>
    <property type="match status" value="1"/>
</dbReference>
<dbReference type="Pfam" id="PF00108">
    <property type="entry name" value="Thiolase_N"/>
    <property type="match status" value="1"/>
</dbReference>
<organism evidence="11 12">
    <name type="scientific">Malassezia globosa (strain ATCC MYA-4612 / CBS 7966)</name>
    <name type="common">Dandruff-associated fungus</name>
    <dbReference type="NCBI Taxonomy" id="425265"/>
    <lineage>
        <taxon>Eukaryota</taxon>
        <taxon>Fungi</taxon>
        <taxon>Dikarya</taxon>
        <taxon>Basidiomycota</taxon>
        <taxon>Ustilaginomycotina</taxon>
        <taxon>Malasseziomycetes</taxon>
        <taxon>Malasseziales</taxon>
        <taxon>Malasseziaceae</taxon>
        <taxon>Malassezia</taxon>
    </lineage>
</organism>
<dbReference type="CDD" id="cd00751">
    <property type="entry name" value="thiolase"/>
    <property type="match status" value="1"/>
</dbReference>
<evidence type="ECO:0000256" key="7">
    <source>
        <dbReference type="PIRSR" id="PIRSR000429-1"/>
    </source>
</evidence>
<dbReference type="GO" id="GO:0046872">
    <property type="term" value="F:metal ion binding"/>
    <property type="evidence" value="ECO:0007669"/>
    <property type="project" value="UniProtKB-KW"/>
</dbReference>
<evidence type="ECO:0000259" key="9">
    <source>
        <dbReference type="Pfam" id="PF00108"/>
    </source>
</evidence>
<dbReference type="AlphaFoldDB" id="A8PR10"/>
<dbReference type="PIRSF" id="PIRSF000429">
    <property type="entry name" value="Ac-CoA_Ac_transf"/>
    <property type="match status" value="1"/>
</dbReference>
<feature type="domain" description="Thiolase N-terminal" evidence="9">
    <location>
        <begin position="13"/>
        <end position="268"/>
    </location>
</feature>
<dbReference type="KEGG" id="mgl:MGL_0566"/>
<accession>A8PR10</accession>
<sequence>MSSSAPNGGHAPVFIASAVRTPVGCFQGTLKSQTAIDLGTAATKAAIDRAHIKPADIDEAYLGCVLQGNLGQGPARQVVLHAGCPDSTEATTVNKICASGMKALALGAQSIRLGERDVVLVGGMESMSNAPFYIKRGGLLYGDVPAQDAILRDGLTDALHHKPMGLCAEQTAQKYGCTRQEQDAYAIQSYERAAAAWERGAFQQEIVPITIKGKRGESIVQEDEEYRKLLKDKISTLRPAFDAQCGTITAANASSLSDGASALIIASAHAVQKHQLTPIAQVLASADAACAPVDFSTAPSIAIPQALAKAGVSADQVALWEINEAFSVAALANAKILGLDLAKVNTLGGGVSLGHPIGSSGARIVVTLVHALRPGDIGVAGICNVRLHKDGEA</sequence>
<keyword evidence="4" id="KW-0479">Metal-binding</keyword>
<dbReference type="Gene3D" id="3.40.47.10">
    <property type="match status" value="1"/>
</dbReference>
<evidence type="ECO:0000256" key="6">
    <source>
        <dbReference type="ARBA" id="ARBA00023315"/>
    </source>
</evidence>
<dbReference type="InterPro" id="IPR020616">
    <property type="entry name" value="Thiolase_N"/>
</dbReference>
<dbReference type="VEuPathDB" id="FungiDB:MGL_0566"/>
<gene>
    <name evidence="11" type="ORF">MGL_0566</name>
</gene>
<dbReference type="GO" id="GO:0006635">
    <property type="term" value="P:fatty acid beta-oxidation"/>
    <property type="evidence" value="ECO:0007669"/>
    <property type="project" value="TreeGrafter"/>
</dbReference>
<dbReference type="Proteomes" id="UP000008837">
    <property type="component" value="Unassembled WGS sequence"/>
</dbReference>
<protein>
    <recommendedName>
        <fullName evidence="2">acetyl-CoA C-acetyltransferase</fullName>
        <ecNumber evidence="2">2.3.1.9</ecNumber>
    </recommendedName>
</protein>
<evidence type="ECO:0000256" key="8">
    <source>
        <dbReference type="RuleBase" id="RU003557"/>
    </source>
</evidence>
<evidence type="ECO:0000256" key="4">
    <source>
        <dbReference type="ARBA" id="ARBA00022723"/>
    </source>
</evidence>
<reference evidence="11 12" key="1">
    <citation type="journal article" date="2007" name="Proc. Natl. Acad. Sci. U.S.A.">
        <title>Dandruff-associated Malassezia genomes reveal convergent and divergent virulence traits shared with plant and human fungal pathogens.</title>
        <authorList>
            <person name="Xu J."/>
            <person name="Saunders C.W."/>
            <person name="Hu P."/>
            <person name="Grant R.A."/>
            <person name="Boekhout T."/>
            <person name="Kuramae E.E."/>
            <person name="Kronstad J.W."/>
            <person name="Deangelis Y.M."/>
            <person name="Reeder N.L."/>
            <person name="Johnstone K.R."/>
            <person name="Leland M."/>
            <person name="Fieno A.M."/>
            <person name="Begley W.M."/>
            <person name="Sun Y."/>
            <person name="Lacey M.P."/>
            <person name="Chaudhary T."/>
            <person name="Keough T."/>
            <person name="Chu L."/>
            <person name="Sears R."/>
            <person name="Yuan B."/>
            <person name="Dawson T.L.Jr."/>
        </authorList>
    </citation>
    <scope>NUCLEOTIDE SEQUENCE [LARGE SCALE GENOMIC DNA]</scope>
    <source>
        <strain evidence="12">ATCC MYA-4612 / CBS 7966</strain>
    </source>
</reference>
<proteinExistence type="inferred from homology"/>
<dbReference type="OrthoDB" id="5404651at2759"/>
<feature type="active site" description="Proton acceptor" evidence="7">
    <location>
        <position position="383"/>
    </location>
</feature>
<dbReference type="GO" id="GO:0005739">
    <property type="term" value="C:mitochondrion"/>
    <property type="evidence" value="ECO:0007669"/>
    <property type="project" value="TreeGrafter"/>
</dbReference>
<keyword evidence="3 8" id="KW-0808">Transferase</keyword>
<evidence type="ECO:0000256" key="1">
    <source>
        <dbReference type="ARBA" id="ARBA00010982"/>
    </source>
</evidence>
<dbReference type="InterPro" id="IPR020617">
    <property type="entry name" value="Thiolase_C"/>
</dbReference>
<dbReference type="GO" id="GO:0003985">
    <property type="term" value="F:acetyl-CoA C-acetyltransferase activity"/>
    <property type="evidence" value="ECO:0007669"/>
    <property type="project" value="UniProtKB-EC"/>
</dbReference>
<evidence type="ECO:0000259" key="10">
    <source>
        <dbReference type="Pfam" id="PF02803"/>
    </source>
</evidence>
<dbReference type="OMA" id="EPMRPGT"/>
<evidence type="ECO:0000256" key="5">
    <source>
        <dbReference type="ARBA" id="ARBA00022958"/>
    </source>
</evidence>
<dbReference type="FunCoup" id="A8PR10">
    <property type="interactions" value="196"/>
</dbReference>
<dbReference type="PANTHER" id="PTHR18919:SF156">
    <property type="entry name" value="ACETYL-COA ACETYLTRANSFERASE, MITOCHONDRIAL"/>
    <property type="match status" value="1"/>
</dbReference>
<dbReference type="SUPFAM" id="SSF53901">
    <property type="entry name" value="Thiolase-like"/>
    <property type="match status" value="2"/>
</dbReference>
<keyword evidence="5" id="KW-0630">Potassium</keyword>
<dbReference type="NCBIfam" id="TIGR01930">
    <property type="entry name" value="AcCoA-C-Actrans"/>
    <property type="match status" value="1"/>
</dbReference>
<dbReference type="InterPro" id="IPR016039">
    <property type="entry name" value="Thiolase-like"/>
</dbReference>
<dbReference type="Pfam" id="PF02803">
    <property type="entry name" value="Thiolase_C"/>
    <property type="match status" value="1"/>
</dbReference>
<evidence type="ECO:0000256" key="2">
    <source>
        <dbReference type="ARBA" id="ARBA00012705"/>
    </source>
</evidence>
<evidence type="ECO:0000256" key="3">
    <source>
        <dbReference type="ARBA" id="ARBA00022679"/>
    </source>
</evidence>
<evidence type="ECO:0000313" key="11">
    <source>
        <dbReference type="EMBL" id="EDP45577.1"/>
    </source>
</evidence>